<dbReference type="EMBL" id="CP097510">
    <property type="protein sequence ID" value="URE23437.1"/>
    <property type="molecule type" value="Genomic_DNA"/>
</dbReference>
<organism evidence="1 2">
    <name type="scientific">Musa troglodytarum</name>
    <name type="common">fe'i banana</name>
    <dbReference type="NCBI Taxonomy" id="320322"/>
    <lineage>
        <taxon>Eukaryota</taxon>
        <taxon>Viridiplantae</taxon>
        <taxon>Streptophyta</taxon>
        <taxon>Embryophyta</taxon>
        <taxon>Tracheophyta</taxon>
        <taxon>Spermatophyta</taxon>
        <taxon>Magnoliopsida</taxon>
        <taxon>Liliopsida</taxon>
        <taxon>Zingiberales</taxon>
        <taxon>Musaceae</taxon>
        <taxon>Musa</taxon>
    </lineage>
</organism>
<proteinExistence type="predicted"/>
<name>A0A9E7KLK2_9LILI</name>
<accession>A0A9E7KLK2</accession>
<gene>
    <name evidence="1" type="ORF">MUK42_13304</name>
</gene>
<protein>
    <submittedName>
        <fullName evidence="1">Uncharacterized protein</fullName>
    </submittedName>
</protein>
<evidence type="ECO:0000313" key="1">
    <source>
        <dbReference type="EMBL" id="URE23437.1"/>
    </source>
</evidence>
<reference evidence="1" key="1">
    <citation type="submission" date="2022-05" db="EMBL/GenBank/DDBJ databases">
        <title>The Musa troglodytarum L. genome provides insights into the mechanism of non-climacteric behaviour and enrichment of carotenoids.</title>
        <authorList>
            <person name="Wang J."/>
        </authorList>
    </citation>
    <scope>NUCLEOTIDE SEQUENCE</scope>
    <source>
        <tissue evidence="1">Leaf</tissue>
    </source>
</reference>
<dbReference type="Proteomes" id="UP001055439">
    <property type="component" value="Chromosome 8"/>
</dbReference>
<evidence type="ECO:0000313" key="2">
    <source>
        <dbReference type="Proteomes" id="UP001055439"/>
    </source>
</evidence>
<sequence length="94" mass="10931">MKQLIVPDLLVDKFEGTILDFQLVPSLASFPILELMHSPTVWFYQIGCFAARHAGFLFLLWPESAANQRSVHVLCVPNHYELWRNFGFYTEKTE</sequence>
<keyword evidence="2" id="KW-1185">Reference proteome</keyword>
<dbReference type="AlphaFoldDB" id="A0A9E7KLK2"/>